<evidence type="ECO:0000313" key="4">
    <source>
        <dbReference type="Proteomes" id="UP000570514"/>
    </source>
</evidence>
<feature type="region of interest" description="Disordered" evidence="1">
    <location>
        <begin position="26"/>
        <end position="123"/>
    </location>
</feature>
<sequence length="621" mass="64422">MTGLRVSLLLSAGLALLAPAAAQWISDKPPVLEPEDYPPQATEDPPDAKHAARPAEDEGAAPDSAGAPRRLGHPAEVQTSPAPGAAQPPTTRGPIIPQPAPVAVSSLGTPEGPPAGTLDATTGGFSDRIWSGSDRQRVVDLISDAPLMDPVLRDLNRRVILTKAAVPPGQSKRAFQTVRLERLLEAGFVMEAGALAAQTSVPNDDDFARAQAKAILYANRGQDACGPLTATRNAAGDVFWLQLRLYCAAISGDNATAGLTRDILNAQGYKDPAFDTLVDGLVSKKPLPPGAIAKPSAVHIFLLQQSSLPVTEAVARKLGTVANLLVLKDPKASPRAKFEAAERAVKSGALSANELRAIADAQNLPLNRVADAAGEAPGLPYFMGQVVLRRAAAVQPQPADKVRLLAQALSLGSKAGLLPLTANLQADMIAKLPVQPDGRAFAGALVLAKRYEAASKWAEGDAVMKAVIALASQDGTRLASARADLSTFALSLGQNPPAADPDRSYKALLVGLSDALGVALSPQAQGAVAQIASQNWDGKRPSADVMRQLEDAAGVPERRGEAILTLTGLVQSIGLKDMAPDATITFVRLLSSMNETQAARALAIEAMASYAPVSTVAAATP</sequence>
<feature type="compositionally biased region" description="Basic and acidic residues" evidence="1">
    <location>
        <begin position="46"/>
        <end position="56"/>
    </location>
</feature>
<keyword evidence="4" id="KW-1185">Reference proteome</keyword>
<evidence type="ECO:0000256" key="1">
    <source>
        <dbReference type="SAM" id="MobiDB-lite"/>
    </source>
</evidence>
<dbReference type="AlphaFoldDB" id="A0A846N488"/>
<dbReference type="Proteomes" id="UP000570514">
    <property type="component" value="Unassembled WGS sequence"/>
</dbReference>
<evidence type="ECO:0008006" key="5">
    <source>
        <dbReference type="Google" id="ProtNLM"/>
    </source>
</evidence>
<feature type="chain" id="PRO_5032637506" description="Antifreeze glycopeptide polyprotein" evidence="2">
    <location>
        <begin position="23"/>
        <end position="621"/>
    </location>
</feature>
<name>A0A846N488_9PROT</name>
<accession>A0A846N488</accession>
<dbReference type="EMBL" id="JAASRM010000001">
    <property type="protein sequence ID" value="NIK90031.1"/>
    <property type="molecule type" value="Genomic_DNA"/>
</dbReference>
<organism evidence="3 4">
    <name type="scientific">Rhizomicrobium palustre</name>
    <dbReference type="NCBI Taxonomy" id="189966"/>
    <lineage>
        <taxon>Bacteria</taxon>
        <taxon>Pseudomonadati</taxon>
        <taxon>Pseudomonadota</taxon>
        <taxon>Alphaproteobacteria</taxon>
        <taxon>Micropepsales</taxon>
        <taxon>Micropepsaceae</taxon>
        <taxon>Rhizomicrobium</taxon>
    </lineage>
</organism>
<comment type="caution">
    <text evidence="3">The sequence shown here is derived from an EMBL/GenBank/DDBJ whole genome shotgun (WGS) entry which is preliminary data.</text>
</comment>
<evidence type="ECO:0000256" key="2">
    <source>
        <dbReference type="SAM" id="SignalP"/>
    </source>
</evidence>
<dbReference type="RefSeq" id="WP_167084234.1">
    <property type="nucleotide sequence ID" value="NZ_BAAADC010000001.1"/>
</dbReference>
<feature type="signal peptide" evidence="2">
    <location>
        <begin position="1"/>
        <end position="22"/>
    </location>
</feature>
<proteinExistence type="predicted"/>
<protein>
    <recommendedName>
        <fullName evidence="5">Antifreeze glycopeptide polyprotein</fullName>
    </recommendedName>
</protein>
<evidence type="ECO:0000313" key="3">
    <source>
        <dbReference type="EMBL" id="NIK90031.1"/>
    </source>
</evidence>
<gene>
    <name evidence="3" type="ORF">FHS83_003349</name>
</gene>
<keyword evidence="2" id="KW-0732">Signal</keyword>
<reference evidence="3 4" key="1">
    <citation type="submission" date="2020-03" db="EMBL/GenBank/DDBJ databases">
        <title>Genomic Encyclopedia of Type Strains, Phase IV (KMG-IV): sequencing the most valuable type-strain genomes for metagenomic binning, comparative biology and taxonomic classification.</title>
        <authorList>
            <person name="Goeker M."/>
        </authorList>
    </citation>
    <scope>NUCLEOTIDE SEQUENCE [LARGE SCALE GENOMIC DNA]</scope>
    <source>
        <strain evidence="3 4">DSM 19867</strain>
    </source>
</reference>